<organism evidence="1 2">
    <name type="scientific">Linderina macrospora</name>
    <dbReference type="NCBI Taxonomy" id="4868"/>
    <lineage>
        <taxon>Eukaryota</taxon>
        <taxon>Fungi</taxon>
        <taxon>Fungi incertae sedis</taxon>
        <taxon>Zoopagomycota</taxon>
        <taxon>Kickxellomycotina</taxon>
        <taxon>Kickxellomycetes</taxon>
        <taxon>Kickxellales</taxon>
        <taxon>Kickxellaceae</taxon>
        <taxon>Linderina</taxon>
    </lineage>
</organism>
<dbReference type="EMBL" id="JANBPW010003480">
    <property type="protein sequence ID" value="KAJ1937546.1"/>
    <property type="molecule type" value="Genomic_DNA"/>
</dbReference>
<keyword evidence="2" id="KW-1185">Reference proteome</keyword>
<name>A0ACC1J517_9FUNG</name>
<proteinExistence type="predicted"/>
<accession>A0ACC1J517</accession>
<reference evidence="1" key="1">
    <citation type="submission" date="2022-07" db="EMBL/GenBank/DDBJ databases">
        <title>Phylogenomic reconstructions and comparative analyses of Kickxellomycotina fungi.</title>
        <authorList>
            <person name="Reynolds N.K."/>
            <person name="Stajich J.E."/>
            <person name="Barry K."/>
            <person name="Grigoriev I.V."/>
            <person name="Crous P."/>
            <person name="Smith M.E."/>
        </authorList>
    </citation>
    <scope>NUCLEOTIDE SEQUENCE</scope>
    <source>
        <strain evidence="1">NRRL 5244</strain>
    </source>
</reference>
<gene>
    <name evidence="1" type="ORF">FBU59_004717</name>
</gene>
<sequence length="144" mass="15778">MPVISDAEYQQTTLGSLVSSAHAIKVDEKVGCYFCFPDIRVRYAGRFTLRFSLISIPTTGSDNAETTEVLTHVFSNPFTVYTMRDFPGVDGRELLAKRAKATTLSGMKAQATDAYTILFLLSLGTGSSLDIWVCLCRLLTQHAG</sequence>
<dbReference type="Proteomes" id="UP001150603">
    <property type="component" value="Unassembled WGS sequence"/>
</dbReference>
<evidence type="ECO:0000313" key="2">
    <source>
        <dbReference type="Proteomes" id="UP001150603"/>
    </source>
</evidence>
<evidence type="ECO:0000313" key="1">
    <source>
        <dbReference type="EMBL" id="KAJ1937546.1"/>
    </source>
</evidence>
<protein>
    <submittedName>
        <fullName evidence="1">Uncharacterized protein</fullName>
    </submittedName>
</protein>
<comment type="caution">
    <text evidence="1">The sequence shown here is derived from an EMBL/GenBank/DDBJ whole genome shotgun (WGS) entry which is preliminary data.</text>
</comment>